<dbReference type="EMBL" id="JAMZMK010000097">
    <property type="protein sequence ID" value="KAI7757581.1"/>
    <property type="molecule type" value="Genomic_DNA"/>
</dbReference>
<evidence type="ECO:0000313" key="2">
    <source>
        <dbReference type="EMBL" id="KAI7757581.1"/>
    </source>
</evidence>
<dbReference type="AlphaFoldDB" id="A0AAD5DF65"/>
<protein>
    <submittedName>
        <fullName evidence="2">Uncharacterized protein</fullName>
    </submittedName>
</protein>
<accession>A0AAD5DF65</accession>
<feature type="non-terminal residue" evidence="2">
    <location>
        <position position="1"/>
    </location>
</feature>
<evidence type="ECO:0000313" key="3">
    <source>
        <dbReference type="Proteomes" id="UP001206925"/>
    </source>
</evidence>
<organism evidence="2 3">
    <name type="scientific">Ambrosia artemisiifolia</name>
    <name type="common">Common ragweed</name>
    <dbReference type="NCBI Taxonomy" id="4212"/>
    <lineage>
        <taxon>Eukaryota</taxon>
        <taxon>Viridiplantae</taxon>
        <taxon>Streptophyta</taxon>
        <taxon>Embryophyta</taxon>
        <taxon>Tracheophyta</taxon>
        <taxon>Spermatophyta</taxon>
        <taxon>Magnoliopsida</taxon>
        <taxon>eudicotyledons</taxon>
        <taxon>Gunneridae</taxon>
        <taxon>Pentapetalae</taxon>
        <taxon>asterids</taxon>
        <taxon>campanulids</taxon>
        <taxon>Asterales</taxon>
        <taxon>Asteraceae</taxon>
        <taxon>Asteroideae</taxon>
        <taxon>Heliantheae alliance</taxon>
        <taxon>Heliantheae</taxon>
        <taxon>Ambrosia</taxon>
    </lineage>
</organism>
<evidence type="ECO:0000256" key="1">
    <source>
        <dbReference type="SAM" id="Phobius"/>
    </source>
</evidence>
<reference evidence="2" key="1">
    <citation type="submission" date="2022-06" db="EMBL/GenBank/DDBJ databases">
        <title>Uncovering the hologenomic basis of an extraordinary plant invasion.</title>
        <authorList>
            <person name="Bieker V.C."/>
            <person name="Martin M.D."/>
            <person name="Gilbert T."/>
            <person name="Hodgins K."/>
            <person name="Battlay P."/>
            <person name="Petersen B."/>
            <person name="Wilson J."/>
        </authorList>
    </citation>
    <scope>NUCLEOTIDE SEQUENCE</scope>
    <source>
        <strain evidence="2">AA19_3_7</strain>
        <tissue evidence="2">Leaf</tissue>
    </source>
</reference>
<proteinExistence type="predicted"/>
<gene>
    <name evidence="2" type="ORF">M8C21_016472</name>
</gene>
<keyword evidence="1" id="KW-0472">Membrane</keyword>
<feature type="transmembrane region" description="Helical" evidence="1">
    <location>
        <begin position="20"/>
        <end position="46"/>
    </location>
</feature>
<dbReference type="Proteomes" id="UP001206925">
    <property type="component" value="Unassembled WGS sequence"/>
</dbReference>
<comment type="caution">
    <text evidence="2">The sequence shown here is derived from an EMBL/GenBank/DDBJ whole genome shotgun (WGS) entry which is preliminary data.</text>
</comment>
<keyword evidence="3" id="KW-1185">Reference proteome</keyword>
<sequence>WRWLSSFIQFIRFINDPISTLFLSVVLKFLYPINEVPSLVFVRIFFQERKKQATKEVDEAIVLAKLVYCEFASGVICNRLIYVELFAMFRNHQHGRWQAWIGRVAGIQGSLLGHCL</sequence>
<name>A0AAD5DF65_AMBAR</name>
<keyword evidence="1" id="KW-1133">Transmembrane helix</keyword>
<keyword evidence="1" id="KW-0812">Transmembrane</keyword>